<keyword evidence="5" id="KW-0975">Bacterial flagellum</keyword>
<evidence type="ECO:0000256" key="1">
    <source>
        <dbReference type="ARBA" id="ARBA00004365"/>
    </source>
</evidence>
<dbReference type="InterPro" id="IPR046358">
    <property type="entry name" value="Flagellin_C"/>
</dbReference>
<keyword evidence="8" id="KW-0966">Cell projection</keyword>
<evidence type="ECO:0000313" key="9">
    <source>
        <dbReference type="Proteomes" id="UP000501237"/>
    </source>
</evidence>
<evidence type="ECO:0000256" key="4">
    <source>
        <dbReference type="ARBA" id="ARBA00022525"/>
    </source>
</evidence>
<dbReference type="RefSeq" id="WP_044408217.1">
    <property type="nucleotide sequence ID" value="NZ_AP022642.1"/>
</dbReference>
<dbReference type="KEGG" id="poj:PtoMrB4_36580"/>
<keyword evidence="8" id="KW-0282">Flagellum</keyword>
<dbReference type="AlphaFoldDB" id="A0A679GEY6"/>
<dbReference type="SUPFAM" id="SSF64518">
    <property type="entry name" value="Phase 1 flagellin"/>
    <property type="match status" value="1"/>
</dbReference>
<sequence length="434" mass="46343">MRISTIQAFNNQVAGLQRNYSNVTRTQEQISTGKRILTPADDPVASVRLLQLSQEESLNGQYKSNITAAKNSLNAEEAVLTSVGNVLQRIREIAVQAGDGGQDSTDKAALGTELQQREDELLSLLNSRDSSGKYLFGGSQADTAPFVRNADGTYSYLGDEGRREVQVASSTFLALGDNGKALFEDVFNANRVTTSQGTVGTGSTARIAQGLVVDKVDYDTIFPASNPPAATDAIGIHFLDSQNYVVYNPATLPPGYNWATYNPATPPTGQLATGAFDTNSATPNFVTYGGVKVQIDGKPATGDDFSINRNPSQEKRGLLNVVSDLRKALQSSSDGPVGNLQIRDSVAVALSNLEAVNTKVLAVQGSIGARLNTLETTEGFVDDVSLVNKAVQSELEDLDYAEAISRLTMQSTILQAAQQSFVKINGLSLFNFLN</sequence>
<dbReference type="PANTHER" id="PTHR42792">
    <property type="entry name" value="FLAGELLIN"/>
    <property type="match status" value="1"/>
</dbReference>
<evidence type="ECO:0000256" key="5">
    <source>
        <dbReference type="ARBA" id="ARBA00023143"/>
    </source>
</evidence>
<dbReference type="EMBL" id="AP022642">
    <property type="protein sequence ID" value="BCA29681.1"/>
    <property type="molecule type" value="Genomic_DNA"/>
</dbReference>
<evidence type="ECO:0000256" key="3">
    <source>
        <dbReference type="ARBA" id="ARBA00005709"/>
    </source>
</evidence>
<reference evidence="8 9" key="1">
    <citation type="journal article" date="2020" name="Microbiol. Resour. Announc.">
        <title>Complete genome sequence of Pseudomonas otitidis strain MrB4, isolated from Lake Biwa in Japan.</title>
        <authorList>
            <person name="Miyazaki K."/>
            <person name="Hase E."/>
            <person name="Maruya T."/>
        </authorList>
    </citation>
    <scope>NUCLEOTIDE SEQUENCE [LARGE SCALE GENOMIC DNA]</scope>
    <source>
        <strain evidence="8 9">MrB4</strain>
    </source>
</reference>
<gene>
    <name evidence="8" type="primary">flgL_2</name>
    <name evidence="8" type="ORF">PtoMrB4_36580</name>
</gene>
<dbReference type="GO" id="GO:0009424">
    <property type="term" value="C:bacterial-type flagellum hook"/>
    <property type="evidence" value="ECO:0007669"/>
    <property type="project" value="InterPro"/>
</dbReference>
<dbReference type="InterPro" id="IPR001492">
    <property type="entry name" value="Flagellin"/>
</dbReference>
<name>A0A679GEY6_9GAMM</name>
<dbReference type="InterPro" id="IPR013384">
    <property type="entry name" value="Flagell_FlgL"/>
</dbReference>
<accession>A0A679GEY6</accession>
<protein>
    <submittedName>
        <fullName evidence="8">Flagellar hook-associated protein FlgL</fullName>
    </submittedName>
</protein>
<comment type="subcellular location">
    <subcellularLocation>
        <location evidence="1">Bacterial flagellum</location>
    </subcellularLocation>
    <subcellularLocation>
        <location evidence="2">Secreted</location>
    </subcellularLocation>
</comment>
<dbReference type="InterPro" id="IPR001029">
    <property type="entry name" value="Flagellin_N"/>
</dbReference>
<comment type="similarity">
    <text evidence="3">Belongs to the bacterial flagellin family.</text>
</comment>
<dbReference type="GeneID" id="57398876"/>
<evidence type="ECO:0000256" key="2">
    <source>
        <dbReference type="ARBA" id="ARBA00004613"/>
    </source>
</evidence>
<dbReference type="Pfam" id="PF00669">
    <property type="entry name" value="Flagellin_N"/>
    <property type="match status" value="1"/>
</dbReference>
<dbReference type="NCBIfam" id="TIGR02550">
    <property type="entry name" value="flagell_flgL"/>
    <property type="match status" value="1"/>
</dbReference>
<feature type="domain" description="Flagellin N-terminal" evidence="6">
    <location>
        <begin position="3"/>
        <end position="140"/>
    </location>
</feature>
<dbReference type="Gene3D" id="1.20.1330.10">
    <property type="entry name" value="f41 fragment of flagellin, N-terminal domain"/>
    <property type="match status" value="2"/>
</dbReference>
<dbReference type="GO" id="GO:0071973">
    <property type="term" value="P:bacterial-type flagellum-dependent cell motility"/>
    <property type="evidence" value="ECO:0007669"/>
    <property type="project" value="InterPro"/>
</dbReference>
<dbReference type="Proteomes" id="UP000501237">
    <property type="component" value="Chromosome"/>
</dbReference>
<proteinExistence type="inferred from homology"/>
<feature type="domain" description="Flagellin C-terminal" evidence="7">
    <location>
        <begin position="352"/>
        <end position="433"/>
    </location>
</feature>
<dbReference type="Pfam" id="PF00700">
    <property type="entry name" value="Flagellin_C"/>
    <property type="match status" value="1"/>
</dbReference>
<dbReference type="PANTHER" id="PTHR42792:SF1">
    <property type="entry name" value="FLAGELLAR HOOK-ASSOCIATED PROTEIN 3"/>
    <property type="match status" value="1"/>
</dbReference>
<keyword evidence="4" id="KW-0964">Secreted</keyword>
<evidence type="ECO:0000259" key="7">
    <source>
        <dbReference type="Pfam" id="PF00700"/>
    </source>
</evidence>
<keyword evidence="8" id="KW-0969">Cilium</keyword>
<evidence type="ECO:0000259" key="6">
    <source>
        <dbReference type="Pfam" id="PF00669"/>
    </source>
</evidence>
<evidence type="ECO:0000313" key="8">
    <source>
        <dbReference type="EMBL" id="BCA29681.1"/>
    </source>
</evidence>
<dbReference type="GO" id="GO:0005576">
    <property type="term" value="C:extracellular region"/>
    <property type="evidence" value="ECO:0007669"/>
    <property type="project" value="UniProtKB-SubCell"/>
</dbReference>
<dbReference type="GO" id="GO:0005198">
    <property type="term" value="F:structural molecule activity"/>
    <property type="evidence" value="ECO:0007669"/>
    <property type="project" value="InterPro"/>
</dbReference>
<organism evidence="8 9">
    <name type="scientific">Metapseudomonas otitidis</name>
    <dbReference type="NCBI Taxonomy" id="319939"/>
    <lineage>
        <taxon>Bacteria</taxon>
        <taxon>Pseudomonadati</taxon>
        <taxon>Pseudomonadota</taxon>
        <taxon>Gammaproteobacteria</taxon>
        <taxon>Pseudomonadales</taxon>
        <taxon>Pseudomonadaceae</taxon>
        <taxon>Metapseudomonas</taxon>
    </lineage>
</organism>